<reference evidence="4" key="1">
    <citation type="submission" date="2020-05" db="EMBL/GenBank/DDBJ databases">
        <authorList>
            <person name="Zeng H."/>
            <person name="Chan Y.K."/>
            <person name="Watt R.M."/>
        </authorList>
    </citation>
    <scope>NUCLEOTIDE SEQUENCE</scope>
    <source>
        <strain evidence="4">ATCC 700773</strain>
    </source>
</reference>
<dbReference type="AlphaFoldDB" id="A0A975EZF8"/>
<dbReference type="GO" id="GO:0003677">
    <property type="term" value="F:DNA binding"/>
    <property type="evidence" value="ECO:0007669"/>
    <property type="project" value="UniProtKB-UniRule"/>
</dbReference>
<reference evidence="4" key="2">
    <citation type="journal article" date="2021" name="Microbiol. Resour. Announc.">
        <title>Complete Genome Sequences of Three Human Oral Treponema parvum Isolates.</title>
        <authorList>
            <person name="Zeng H."/>
            <person name="Watt R.M."/>
        </authorList>
    </citation>
    <scope>NUCLEOTIDE SEQUENCE</scope>
    <source>
        <strain evidence="4">ATCC 700773</strain>
    </source>
</reference>
<dbReference type="PROSITE" id="PS50977">
    <property type="entry name" value="HTH_TETR_2"/>
    <property type="match status" value="1"/>
</dbReference>
<dbReference type="Proteomes" id="UP000671995">
    <property type="component" value="Chromosome"/>
</dbReference>
<dbReference type="InterPro" id="IPR050624">
    <property type="entry name" value="HTH-type_Tx_Regulator"/>
</dbReference>
<dbReference type="SUPFAM" id="SSF46689">
    <property type="entry name" value="Homeodomain-like"/>
    <property type="match status" value="1"/>
</dbReference>
<dbReference type="PANTHER" id="PTHR43479:SF11">
    <property type="entry name" value="ACREF_ENVCD OPERON REPRESSOR-RELATED"/>
    <property type="match status" value="1"/>
</dbReference>
<gene>
    <name evidence="4" type="ORF">HRI96_04725</name>
</gene>
<dbReference type="Pfam" id="PF00440">
    <property type="entry name" value="TetR_N"/>
    <property type="match status" value="1"/>
</dbReference>
<sequence>MPQVLKEEIYDRIFRAGIEVFYEKDFRSAKMQDIAEKADIPVGLIYTYFKNKKELFEKIAASVPVDFQRIIKEEEMAKGLPSERYENIAEGYLLELLKHHKVFVIVMDKSRGTKYENAKEEMIVSIGAHIKRELSKKTKRVYHNMLIHILASNFTESLLEVARHYETQEKAKELLRLLTQCYYEGVNSL</sequence>
<feature type="DNA-binding region" description="H-T-H motif" evidence="2">
    <location>
        <begin position="30"/>
        <end position="49"/>
    </location>
</feature>
<dbReference type="PANTHER" id="PTHR43479">
    <property type="entry name" value="ACREF/ENVCD OPERON REPRESSOR-RELATED"/>
    <property type="match status" value="1"/>
</dbReference>
<dbReference type="InterPro" id="IPR009057">
    <property type="entry name" value="Homeodomain-like_sf"/>
</dbReference>
<evidence type="ECO:0000259" key="3">
    <source>
        <dbReference type="PROSITE" id="PS50977"/>
    </source>
</evidence>
<evidence type="ECO:0000313" key="4">
    <source>
        <dbReference type="EMBL" id="QTQ11568.1"/>
    </source>
</evidence>
<organism evidence="4 5">
    <name type="scientific">Treponema parvum</name>
    <dbReference type="NCBI Taxonomy" id="138851"/>
    <lineage>
        <taxon>Bacteria</taxon>
        <taxon>Pseudomonadati</taxon>
        <taxon>Spirochaetota</taxon>
        <taxon>Spirochaetia</taxon>
        <taxon>Spirochaetales</taxon>
        <taxon>Treponemataceae</taxon>
        <taxon>Treponema</taxon>
    </lineage>
</organism>
<dbReference type="Gene3D" id="1.10.357.10">
    <property type="entry name" value="Tetracycline Repressor, domain 2"/>
    <property type="match status" value="1"/>
</dbReference>
<evidence type="ECO:0000313" key="5">
    <source>
        <dbReference type="Proteomes" id="UP000671995"/>
    </source>
</evidence>
<accession>A0A975EZF8</accession>
<name>A0A975EZF8_9SPIR</name>
<feature type="domain" description="HTH tetR-type" evidence="3">
    <location>
        <begin position="7"/>
        <end position="67"/>
    </location>
</feature>
<dbReference type="RefSeq" id="WP_210118364.1">
    <property type="nucleotide sequence ID" value="NZ_CP054257.1"/>
</dbReference>
<keyword evidence="1 2" id="KW-0238">DNA-binding</keyword>
<protein>
    <submittedName>
        <fullName evidence="4">TetR/AcrR family transcriptional regulator</fullName>
    </submittedName>
</protein>
<proteinExistence type="predicted"/>
<evidence type="ECO:0000256" key="2">
    <source>
        <dbReference type="PROSITE-ProRule" id="PRU00335"/>
    </source>
</evidence>
<dbReference type="PRINTS" id="PR00455">
    <property type="entry name" value="HTHTETR"/>
</dbReference>
<dbReference type="InterPro" id="IPR001647">
    <property type="entry name" value="HTH_TetR"/>
</dbReference>
<evidence type="ECO:0000256" key="1">
    <source>
        <dbReference type="ARBA" id="ARBA00023125"/>
    </source>
</evidence>
<dbReference type="EMBL" id="CP054257">
    <property type="protein sequence ID" value="QTQ11568.1"/>
    <property type="molecule type" value="Genomic_DNA"/>
</dbReference>